<dbReference type="Pfam" id="PF12849">
    <property type="entry name" value="PBP_like_2"/>
    <property type="match status" value="1"/>
</dbReference>
<evidence type="ECO:0000313" key="4">
    <source>
        <dbReference type="Proteomes" id="UP001161064"/>
    </source>
</evidence>
<dbReference type="InterPro" id="IPR024370">
    <property type="entry name" value="PBP_domain"/>
</dbReference>
<feature type="domain" description="PBP" evidence="2">
    <location>
        <begin position="50"/>
        <end position="336"/>
    </location>
</feature>
<evidence type="ECO:0000313" key="3">
    <source>
        <dbReference type="EMBL" id="GIU66483.1"/>
    </source>
</evidence>
<sequence length="376" mass="40873">MQRLTQEKLDLGLGRVAVNFLGSPKMKSKLLAFGLLTLTLLIVIGCEQSNERDRVTVVGSSTLFPFSAAAAEQFSARGRFKTPRVESTGTGGGFAIFCRGLGPSYPDISNASRRIKKSEFETCAKNGVTDIVEVKLGYDGIVIANSKAATPVTLTKLEIYQALAKDIYSPERGAFIPNPYTRWSQINPNLPDIKIDVMGPPPTSGTRDAFVELVMAKGAIEIPALKTLKEKDDKAFQKRALTLREDGAWKDSGENDSLIVQALSRSPEQFGVFGFSSFEENMDRLQAAPLNGVVPTSETIIEGKYGASRSLYFYVKKANVGVVPGLKEFAIELLSDHAAGLRGYLRGRGMVPLHPDERAANYQVAKSLTVMSAPEK</sequence>
<dbReference type="Gene3D" id="3.40.190.10">
    <property type="entry name" value="Periplasmic binding protein-like II"/>
    <property type="match status" value="2"/>
</dbReference>
<evidence type="ECO:0000259" key="2">
    <source>
        <dbReference type="Pfam" id="PF12849"/>
    </source>
</evidence>
<accession>A0ABQ4PUU1</accession>
<name>A0ABQ4PUU1_9PROT</name>
<comment type="caution">
    <text evidence="3">The sequence shown here is derived from an EMBL/GenBank/DDBJ whole genome shotgun (WGS) entry which is preliminary data.</text>
</comment>
<dbReference type="Proteomes" id="UP001161064">
    <property type="component" value="Unassembled WGS sequence"/>
</dbReference>
<keyword evidence="4" id="KW-1185">Reference proteome</keyword>
<dbReference type="InterPro" id="IPR050811">
    <property type="entry name" value="Phosphate_ABC_transporter"/>
</dbReference>
<keyword evidence="1" id="KW-0732">Signal</keyword>
<dbReference type="SUPFAM" id="SSF53850">
    <property type="entry name" value="Periplasmic binding protein-like II"/>
    <property type="match status" value="1"/>
</dbReference>
<protein>
    <submittedName>
        <fullName evidence="3">Phosphate ABC transporter substrate-binding protein</fullName>
    </submittedName>
</protein>
<reference evidence="3" key="1">
    <citation type="submission" date="2021-05" db="EMBL/GenBank/DDBJ databases">
        <authorList>
            <person name="Tanabe Y."/>
        </authorList>
    </citation>
    <scope>NUCLEOTIDE SEQUENCE</scope>
    <source>
        <strain evidence="3">BOTRYCO-1</strain>
    </source>
</reference>
<proteinExistence type="predicted"/>
<organism evidence="3 4">
    <name type="scientific">Candidatus Phycosocius spiralis</name>
    <dbReference type="NCBI Taxonomy" id="2815099"/>
    <lineage>
        <taxon>Bacteria</taxon>
        <taxon>Pseudomonadati</taxon>
        <taxon>Pseudomonadota</taxon>
        <taxon>Alphaproteobacteria</taxon>
        <taxon>Caulobacterales</taxon>
        <taxon>Caulobacterales incertae sedis</taxon>
        <taxon>Candidatus Phycosocius</taxon>
    </lineage>
</organism>
<reference evidence="3" key="2">
    <citation type="journal article" date="2023" name="ISME Commun">
        <title>Characterization of a bloom-associated alphaproteobacterial lineage, 'Candidatus Phycosocius': insights into freshwater algal-bacterial interactions.</title>
        <authorList>
            <person name="Tanabe Y."/>
            <person name="Yamaguchi H."/>
            <person name="Yoshida M."/>
            <person name="Kai A."/>
            <person name="Okazaki Y."/>
        </authorList>
    </citation>
    <scope>NUCLEOTIDE SEQUENCE</scope>
    <source>
        <strain evidence="3">BOTRYCO-1</strain>
    </source>
</reference>
<dbReference type="PANTHER" id="PTHR30570">
    <property type="entry name" value="PERIPLASMIC PHOSPHATE BINDING COMPONENT OF PHOSPHATE ABC TRANSPORTER"/>
    <property type="match status" value="1"/>
</dbReference>
<gene>
    <name evidence="3" type="ORF">PsB1_0637</name>
</gene>
<dbReference type="PANTHER" id="PTHR30570:SF1">
    <property type="entry name" value="PHOSPHATE-BINDING PROTEIN PSTS"/>
    <property type="match status" value="1"/>
</dbReference>
<dbReference type="EMBL" id="BPFZ01000003">
    <property type="protein sequence ID" value="GIU66483.1"/>
    <property type="molecule type" value="Genomic_DNA"/>
</dbReference>
<evidence type="ECO:0000256" key="1">
    <source>
        <dbReference type="ARBA" id="ARBA00022729"/>
    </source>
</evidence>